<evidence type="ECO:0000256" key="2">
    <source>
        <dbReference type="ARBA" id="ARBA00022670"/>
    </source>
</evidence>
<dbReference type="InterPro" id="IPR023827">
    <property type="entry name" value="Peptidase_S8_Asp-AS"/>
</dbReference>
<name>A0A1W6SP71_9PROT</name>
<dbReference type="Gene3D" id="3.40.50.200">
    <property type="entry name" value="Peptidase S8/S53 domain"/>
    <property type="match status" value="1"/>
</dbReference>
<comment type="similarity">
    <text evidence="1 5 6">Belongs to the peptidase S8 family.</text>
</comment>
<dbReference type="GO" id="GO:0004252">
    <property type="term" value="F:serine-type endopeptidase activity"/>
    <property type="evidence" value="ECO:0007669"/>
    <property type="project" value="UniProtKB-UniRule"/>
</dbReference>
<dbReference type="PROSITE" id="PS00137">
    <property type="entry name" value="SUBTILASE_HIS"/>
    <property type="match status" value="1"/>
</dbReference>
<keyword evidence="3 5" id="KW-0378">Hydrolase</keyword>
<dbReference type="InterPro" id="IPR000209">
    <property type="entry name" value="Peptidase_S8/S53_dom"/>
</dbReference>
<sequence length="627" mass="63228">MNIIKYAPAAAGIEGRISGDAPSNFSEFSGSSRFSFPRHSVAVLLLTGCMAVSAVSSAAPPEGKGPRPETWAKGRILVMPRAGLPETELAKILGAHGGKGRKIGQSDLYIVDLPGNASEKAIAARLAHHPHLKFAEPDYLVTPDFVPNDPYYGSAWHLPKIGASSAWDKSQGTGVTVAILDSGVDGTHSDLSARMVPGWNFYDNNSNTSDVYGHGTKVAGAAAAAANNAIGVASVAGQSRIMPLRVTDTSGAGYISMIAHGVTWAADRGARVANISFAGVAGSSTIQNAAQYMKNKGGLVVVGAGNSGINEGYAPTTTLIAVSATDSNDVKTSWSSYGNFVAVAAPGAGIWTTTRGGGYGAVSGTSFSSPVTAGVVALMMAAKSTLSNTQVESLLYSTAVDLGTAGRDSYYGYGRVNAARAVQAAAGTTTIADTQAPAVSISAPLGGATVTGLVPVNVTATDNVGVARVELRVNSTTVAIDTAAPFGFTWNSAGTPNGMASLVAYAFDAVGNSKASTSVAVNVANGTVTVVKDITPPVVKIINPVAGSVSGNVAISVNATDNGGAAGITQTIYIDGVAKATGIGGALSYNWSTRSTNIAAGIHTIRALAKDKAGNASSASVNVTVIK</sequence>
<evidence type="ECO:0000256" key="3">
    <source>
        <dbReference type="ARBA" id="ARBA00022801"/>
    </source>
</evidence>
<evidence type="ECO:0000313" key="8">
    <source>
        <dbReference type="EMBL" id="ARO87587.1"/>
    </source>
</evidence>
<feature type="active site" description="Charge relay system" evidence="5">
    <location>
        <position position="181"/>
    </location>
</feature>
<gene>
    <name evidence="8" type="ORF">EBAPG3_007280</name>
</gene>
<evidence type="ECO:0000256" key="4">
    <source>
        <dbReference type="ARBA" id="ARBA00022825"/>
    </source>
</evidence>
<dbReference type="Pfam" id="PF17957">
    <property type="entry name" value="Big_7"/>
    <property type="match status" value="2"/>
</dbReference>
<dbReference type="PROSITE" id="PS00138">
    <property type="entry name" value="SUBTILASE_SER"/>
    <property type="match status" value="1"/>
</dbReference>
<evidence type="ECO:0000256" key="6">
    <source>
        <dbReference type="RuleBase" id="RU003355"/>
    </source>
</evidence>
<dbReference type="Proteomes" id="UP000012179">
    <property type="component" value="Chromosome"/>
</dbReference>
<dbReference type="InterPro" id="IPR022398">
    <property type="entry name" value="Peptidase_S8_His-AS"/>
</dbReference>
<dbReference type="Gene3D" id="2.60.40.10">
    <property type="entry name" value="Immunoglobulins"/>
    <property type="match status" value="2"/>
</dbReference>
<dbReference type="EMBL" id="CP021106">
    <property type="protein sequence ID" value="ARO87587.1"/>
    <property type="molecule type" value="Genomic_DNA"/>
</dbReference>
<feature type="active site" description="Charge relay system" evidence="5">
    <location>
        <position position="214"/>
    </location>
</feature>
<dbReference type="KEGG" id="nlc:EBAPG3_007280"/>
<dbReference type="InterPro" id="IPR050131">
    <property type="entry name" value="Peptidase_S8_subtilisin-like"/>
</dbReference>
<dbReference type="PROSITE" id="PS00136">
    <property type="entry name" value="SUBTILASE_ASP"/>
    <property type="match status" value="1"/>
</dbReference>
<dbReference type="PANTHER" id="PTHR43806">
    <property type="entry name" value="PEPTIDASE S8"/>
    <property type="match status" value="1"/>
</dbReference>
<dbReference type="GO" id="GO:0006508">
    <property type="term" value="P:proteolysis"/>
    <property type="evidence" value="ECO:0007669"/>
    <property type="project" value="UniProtKB-KW"/>
</dbReference>
<dbReference type="InterPro" id="IPR017315">
    <property type="entry name" value="Pep_S8A_subtilisin_pbac-2"/>
</dbReference>
<evidence type="ECO:0000259" key="7">
    <source>
        <dbReference type="Pfam" id="PF00082"/>
    </source>
</evidence>
<keyword evidence="9" id="KW-1185">Reference proteome</keyword>
<dbReference type="PANTHER" id="PTHR43806:SF11">
    <property type="entry name" value="CEREVISIN-RELATED"/>
    <property type="match status" value="1"/>
</dbReference>
<dbReference type="SUPFAM" id="SSF52743">
    <property type="entry name" value="Subtilisin-like"/>
    <property type="match status" value="1"/>
</dbReference>
<dbReference type="Pfam" id="PF00082">
    <property type="entry name" value="Peptidase_S8"/>
    <property type="match status" value="1"/>
</dbReference>
<dbReference type="PIRSF" id="PIRSF037901">
    <property type="entry name" value="Subtilisin_rel_Nmul_A1891"/>
    <property type="match status" value="1"/>
</dbReference>
<keyword evidence="4 5" id="KW-0720">Serine protease</keyword>
<feature type="active site" description="Charge relay system" evidence="5">
    <location>
        <position position="366"/>
    </location>
</feature>
<dbReference type="PRINTS" id="PR00723">
    <property type="entry name" value="SUBTILISIN"/>
</dbReference>
<dbReference type="InterPro" id="IPR036852">
    <property type="entry name" value="Peptidase_S8/S53_dom_sf"/>
</dbReference>
<dbReference type="AlphaFoldDB" id="A0A1W6SP71"/>
<proteinExistence type="inferred from homology"/>
<evidence type="ECO:0000313" key="9">
    <source>
        <dbReference type="Proteomes" id="UP000012179"/>
    </source>
</evidence>
<dbReference type="eggNOG" id="COG1404">
    <property type="taxonomic scope" value="Bacteria"/>
</dbReference>
<evidence type="ECO:0000256" key="5">
    <source>
        <dbReference type="PROSITE-ProRule" id="PRU01240"/>
    </source>
</evidence>
<evidence type="ECO:0000256" key="1">
    <source>
        <dbReference type="ARBA" id="ARBA00011073"/>
    </source>
</evidence>
<reference evidence="8 9" key="1">
    <citation type="journal article" date="2015" name="Int. J. Syst. Evol. Microbiol.">
        <title>Nitrosospira lacus sp. nov., a psychrotolerant, ammonia-oxidizing bacterium from sandy lake sediment.</title>
        <authorList>
            <person name="Urakawa H."/>
            <person name="Garcia J.C."/>
            <person name="Nielsen J.L."/>
            <person name="Le V.Q."/>
            <person name="Kozlowski J.A."/>
            <person name="Stein L.Y."/>
            <person name="Lim C.K."/>
            <person name="Pommerening-Roser A."/>
            <person name="Martens-Habbena W."/>
            <person name="Stahl D.A."/>
            <person name="Klotz M.G."/>
        </authorList>
    </citation>
    <scope>NUCLEOTIDE SEQUENCE [LARGE SCALE GENOMIC DNA]</scope>
    <source>
        <strain evidence="8 9">APG3</strain>
    </source>
</reference>
<dbReference type="OrthoDB" id="9790784at2"/>
<dbReference type="InterPro" id="IPR023828">
    <property type="entry name" value="Peptidase_S8_Ser-AS"/>
</dbReference>
<keyword evidence="2 5" id="KW-0645">Protease</keyword>
<protein>
    <submittedName>
        <fullName evidence="8">Peptidase S8</fullName>
    </submittedName>
</protein>
<dbReference type="InterPro" id="IPR013783">
    <property type="entry name" value="Ig-like_fold"/>
</dbReference>
<accession>A0A1W6SP71</accession>
<dbReference type="PROSITE" id="PS51892">
    <property type="entry name" value="SUBTILASE"/>
    <property type="match status" value="1"/>
</dbReference>
<feature type="domain" description="Peptidase S8/S53" evidence="7">
    <location>
        <begin position="172"/>
        <end position="414"/>
    </location>
</feature>
<organism evidence="8 9">
    <name type="scientific">Nitrosospira lacus</name>
    <dbReference type="NCBI Taxonomy" id="1288494"/>
    <lineage>
        <taxon>Bacteria</taxon>
        <taxon>Pseudomonadati</taxon>
        <taxon>Pseudomonadota</taxon>
        <taxon>Betaproteobacteria</taxon>
        <taxon>Nitrosomonadales</taxon>
        <taxon>Nitrosomonadaceae</taxon>
        <taxon>Nitrosospira</taxon>
    </lineage>
</organism>
<dbReference type="InterPro" id="IPR015500">
    <property type="entry name" value="Peptidase_S8_subtilisin-rel"/>
</dbReference>
<dbReference type="RefSeq" id="WP_004179928.1">
    <property type="nucleotide sequence ID" value="NZ_CP021106.3"/>
</dbReference>